<keyword evidence="2" id="KW-1185">Reference proteome</keyword>
<dbReference type="Proteomes" id="UP000824469">
    <property type="component" value="Unassembled WGS sequence"/>
</dbReference>
<sequence length="63" mass="7434">EFMAEIPCNLVNEHNQRCSSEQVEEQFSRLFKDMYTPTNNFLSVSMERCIKLKNLFESAQSKI</sequence>
<name>A0AA38C1W8_TAXCH</name>
<organism evidence="1 2">
    <name type="scientific">Taxus chinensis</name>
    <name type="common">Chinese yew</name>
    <name type="synonym">Taxus wallichiana var. chinensis</name>
    <dbReference type="NCBI Taxonomy" id="29808"/>
    <lineage>
        <taxon>Eukaryota</taxon>
        <taxon>Viridiplantae</taxon>
        <taxon>Streptophyta</taxon>
        <taxon>Embryophyta</taxon>
        <taxon>Tracheophyta</taxon>
        <taxon>Spermatophyta</taxon>
        <taxon>Pinopsida</taxon>
        <taxon>Pinidae</taxon>
        <taxon>Conifers II</taxon>
        <taxon>Cupressales</taxon>
        <taxon>Taxaceae</taxon>
        <taxon>Taxus</taxon>
    </lineage>
</organism>
<proteinExistence type="predicted"/>
<feature type="non-terminal residue" evidence="1">
    <location>
        <position position="63"/>
    </location>
</feature>
<feature type="non-terminal residue" evidence="1">
    <location>
        <position position="1"/>
    </location>
</feature>
<evidence type="ECO:0000313" key="1">
    <source>
        <dbReference type="EMBL" id="KAH9289499.1"/>
    </source>
</evidence>
<dbReference type="EMBL" id="JAHRHJ020003813">
    <property type="protein sequence ID" value="KAH9289499.1"/>
    <property type="molecule type" value="Genomic_DNA"/>
</dbReference>
<gene>
    <name evidence="1" type="ORF">KI387_033616</name>
</gene>
<dbReference type="AlphaFoldDB" id="A0AA38C1W8"/>
<protein>
    <submittedName>
        <fullName evidence="1">Uncharacterized protein</fullName>
    </submittedName>
</protein>
<accession>A0AA38C1W8</accession>
<reference evidence="1 2" key="1">
    <citation type="journal article" date="2021" name="Nat. Plants">
        <title>The Taxus genome provides insights into paclitaxel biosynthesis.</title>
        <authorList>
            <person name="Xiong X."/>
            <person name="Gou J."/>
            <person name="Liao Q."/>
            <person name="Li Y."/>
            <person name="Zhou Q."/>
            <person name="Bi G."/>
            <person name="Li C."/>
            <person name="Du R."/>
            <person name="Wang X."/>
            <person name="Sun T."/>
            <person name="Guo L."/>
            <person name="Liang H."/>
            <person name="Lu P."/>
            <person name="Wu Y."/>
            <person name="Zhang Z."/>
            <person name="Ro D.K."/>
            <person name="Shang Y."/>
            <person name="Huang S."/>
            <person name="Yan J."/>
        </authorList>
    </citation>
    <scope>NUCLEOTIDE SEQUENCE [LARGE SCALE GENOMIC DNA]</scope>
    <source>
        <strain evidence="1">Ta-2019</strain>
    </source>
</reference>
<comment type="caution">
    <text evidence="1">The sequence shown here is derived from an EMBL/GenBank/DDBJ whole genome shotgun (WGS) entry which is preliminary data.</text>
</comment>
<evidence type="ECO:0000313" key="2">
    <source>
        <dbReference type="Proteomes" id="UP000824469"/>
    </source>
</evidence>